<dbReference type="GO" id="GO:0004519">
    <property type="term" value="F:endonuclease activity"/>
    <property type="evidence" value="ECO:0007669"/>
    <property type="project" value="UniProtKB-KW"/>
</dbReference>
<keyword evidence="5" id="KW-0255">Endonuclease</keyword>
<protein>
    <submittedName>
        <fullName evidence="5">Restriction endonuclease subunit S</fullName>
        <ecNumber evidence="5">3.1.21.-</ecNumber>
    </submittedName>
</protein>
<dbReference type="CDD" id="cd17246">
    <property type="entry name" value="RMtype1_S_SonII-TRD2-CR2_like"/>
    <property type="match status" value="1"/>
</dbReference>
<dbReference type="InterPro" id="IPR044946">
    <property type="entry name" value="Restrct_endonuc_typeI_TRD_sf"/>
</dbReference>
<dbReference type="EMBL" id="JAHGUI010000018">
    <property type="protein sequence ID" value="MBT2918005.1"/>
    <property type="molecule type" value="Genomic_DNA"/>
</dbReference>
<name>A0ABD4QRX9_VIBAN</name>
<dbReference type="GO" id="GO:0003677">
    <property type="term" value="F:DNA binding"/>
    <property type="evidence" value="ECO:0007669"/>
    <property type="project" value="UniProtKB-KW"/>
</dbReference>
<dbReference type="SUPFAM" id="SSF116734">
    <property type="entry name" value="DNA methylase specificity domain"/>
    <property type="match status" value="2"/>
</dbReference>
<dbReference type="GO" id="GO:0016787">
    <property type="term" value="F:hydrolase activity"/>
    <property type="evidence" value="ECO:0007669"/>
    <property type="project" value="UniProtKB-KW"/>
</dbReference>
<keyword evidence="3" id="KW-0238">DNA-binding</keyword>
<evidence type="ECO:0000259" key="4">
    <source>
        <dbReference type="Pfam" id="PF01420"/>
    </source>
</evidence>
<dbReference type="RefSeq" id="WP_064624640.1">
    <property type="nucleotide sequence ID" value="NZ_JAHGUI010000018.1"/>
</dbReference>
<keyword evidence="2" id="KW-0680">Restriction system</keyword>
<dbReference type="InterPro" id="IPR000055">
    <property type="entry name" value="Restrct_endonuc_typeI_TRD"/>
</dbReference>
<dbReference type="GO" id="GO:0009307">
    <property type="term" value="P:DNA restriction-modification system"/>
    <property type="evidence" value="ECO:0007669"/>
    <property type="project" value="UniProtKB-KW"/>
</dbReference>
<accession>A0ABD4QRX9</accession>
<dbReference type="PANTHER" id="PTHR30408:SF13">
    <property type="entry name" value="TYPE I RESTRICTION ENZYME HINDI SPECIFICITY SUBUNIT"/>
    <property type="match status" value="1"/>
</dbReference>
<evidence type="ECO:0000313" key="6">
    <source>
        <dbReference type="Proteomes" id="UP000078309"/>
    </source>
</evidence>
<reference evidence="5 6" key="1">
    <citation type="journal article" date="2017" name="J. Fish Dis.">
        <title>Comparative assessment of Vibrio virulence in marine fish larvae.</title>
        <authorList>
            <person name="Ronneseth A."/>
            <person name="Castillo D."/>
            <person name="D'Alvise P."/>
            <person name="Tonnesen O."/>
            <person name="Haugland G."/>
            <person name="Grotkjaer T."/>
            <person name="Engell-Sorensen K."/>
            <person name="Norremark L."/>
            <person name="Bergh O."/>
            <person name="Wergeland H.I."/>
            <person name="Gram L."/>
        </authorList>
    </citation>
    <scope>NUCLEOTIDE SEQUENCE [LARGE SCALE GENOMIC DNA]</scope>
    <source>
        <strain evidence="5 6">90-11-286</strain>
    </source>
</reference>
<dbReference type="Proteomes" id="UP000078309">
    <property type="component" value="Unassembled WGS sequence"/>
</dbReference>
<dbReference type="AlphaFoldDB" id="A0ABD4QRX9"/>
<dbReference type="EC" id="3.1.21.-" evidence="5"/>
<dbReference type="Gene3D" id="3.90.220.20">
    <property type="entry name" value="DNA methylase specificity domains"/>
    <property type="match status" value="2"/>
</dbReference>
<proteinExistence type="inferred from homology"/>
<dbReference type="Pfam" id="PF01420">
    <property type="entry name" value="Methylase_S"/>
    <property type="match status" value="1"/>
</dbReference>
<keyword evidence="5" id="KW-0378">Hydrolase</keyword>
<evidence type="ECO:0000256" key="3">
    <source>
        <dbReference type="ARBA" id="ARBA00023125"/>
    </source>
</evidence>
<comment type="caution">
    <text evidence="5">The sequence shown here is derived from an EMBL/GenBank/DDBJ whole genome shotgun (WGS) entry which is preliminary data.</text>
</comment>
<dbReference type="PANTHER" id="PTHR30408">
    <property type="entry name" value="TYPE-1 RESTRICTION ENZYME ECOKI SPECIFICITY PROTEIN"/>
    <property type="match status" value="1"/>
</dbReference>
<evidence type="ECO:0000256" key="2">
    <source>
        <dbReference type="ARBA" id="ARBA00022747"/>
    </source>
</evidence>
<evidence type="ECO:0000256" key="1">
    <source>
        <dbReference type="ARBA" id="ARBA00010923"/>
    </source>
</evidence>
<keyword evidence="5" id="KW-0540">Nuclease</keyword>
<evidence type="ECO:0000313" key="5">
    <source>
        <dbReference type="EMBL" id="MBT2918005.1"/>
    </source>
</evidence>
<feature type="domain" description="Type I restriction modification DNA specificity" evidence="4">
    <location>
        <begin position="6"/>
        <end position="180"/>
    </location>
</feature>
<gene>
    <name evidence="5" type="ORF">PL14_04825</name>
</gene>
<comment type="similarity">
    <text evidence="1">Belongs to the type-I restriction system S methylase family.</text>
</comment>
<dbReference type="InterPro" id="IPR052021">
    <property type="entry name" value="Type-I_RS_S_subunit"/>
</dbReference>
<sequence>MTNAMTTIGDIADIYDGPHATPKKINVGPYFLSISSLEKGRLDLSKSAHVSEEQFTKWTKRVTPKENDLLFSYETRLGEAALMPDGVKACLGRRMGLLRPKPNKVNPDYLLYAYLSPFFQNVIKSNTIVGATVNRIALSEMAAFPIRVPSTEEQYFVSTLLKTIDKKIELNNRINAELEAMAKTLYDYWFVQFDFPDTDGRPYKTSGGKMVYNDSFGRKVPAEWNVNFLSDWIKADKTGDWGKEAQEGNYTLQVDCIRGADINGINGPGKVAAPNRFILKKNEHKLLSPFDFVIEISGGSPTQSTGRLSGITQEVLERFDYPVICSNFCKAISLKNISYFYNFAYMWQWIYDHEILFGWEGKTSGIKNLLFDSFVTKYSVAMPPEDLAQKFYDFVSPLQSKKQTLLKENSELEALRDWLLPMLMNGQVTVK</sequence>
<organism evidence="5 6">
    <name type="scientific">Vibrio anguillarum</name>
    <name type="common">Listonella anguillarum</name>
    <dbReference type="NCBI Taxonomy" id="55601"/>
    <lineage>
        <taxon>Bacteria</taxon>
        <taxon>Pseudomonadati</taxon>
        <taxon>Pseudomonadota</taxon>
        <taxon>Gammaproteobacteria</taxon>
        <taxon>Vibrionales</taxon>
        <taxon>Vibrionaceae</taxon>
        <taxon>Vibrio</taxon>
    </lineage>
</organism>